<reference evidence="8" key="1">
    <citation type="submission" date="2021-03" db="EMBL/GenBank/DDBJ databases">
        <title>Chromosome level genome of the anhydrobiotic midge Polypedilum vanderplanki.</title>
        <authorList>
            <person name="Yoshida Y."/>
            <person name="Kikawada T."/>
            <person name="Gusev O."/>
        </authorList>
    </citation>
    <scope>NUCLEOTIDE SEQUENCE</scope>
    <source>
        <strain evidence="8">NIAS01</strain>
        <tissue evidence="8">Whole body or cell culture</tissue>
    </source>
</reference>
<dbReference type="OrthoDB" id="6503940at2759"/>
<dbReference type="FunFam" id="3.40.50.1000:FF:000086">
    <property type="entry name" value="LD24878p"/>
    <property type="match status" value="1"/>
</dbReference>
<evidence type="ECO:0000313" key="8">
    <source>
        <dbReference type="EMBL" id="KAG5680067.1"/>
    </source>
</evidence>
<organism evidence="8 9">
    <name type="scientific">Polypedilum vanderplanki</name>
    <name type="common">Sleeping chironomid midge</name>
    <dbReference type="NCBI Taxonomy" id="319348"/>
    <lineage>
        <taxon>Eukaryota</taxon>
        <taxon>Metazoa</taxon>
        <taxon>Ecdysozoa</taxon>
        <taxon>Arthropoda</taxon>
        <taxon>Hexapoda</taxon>
        <taxon>Insecta</taxon>
        <taxon>Pterygota</taxon>
        <taxon>Neoptera</taxon>
        <taxon>Endopterygota</taxon>
        <taxon>Diptera</taxon>
        <taxon>Nematocera</taxon>
        <taxon>Chironomoidea</taxon>
        <taxon>Chironomidae</taxon>
        <taxon>Chironominae</taxon>
        <taxon>Polypedilum</taxon>
        <taxon>Polypedilum</taxon>
    </lineage>
</organism>
<evidence type="ECO:0000256" key="4">
    <source>
        <dbReference type="ARBA" id="ARBA00022842"/>
    </source>
</evidence>
<dbReference type="GO" id="GO:0046872">
    <property type="term" value="F:metal ion binding"/>
    <property type="evidence" value="ECO:0007669"/>
    <property type="project" value="UniProtKB-KW"/>
</dbReference>
<evidence type="ECO:0000313" key="9">
    <source>
        <dbReference type="Proteomes" id="UP001107558"/>
    </source>
</evidence>
<keyword evidence="9" id="KW-1185">Reference proteome</keyword>
<name>A0A9J6CE67_POLVA</name>
<proteinExistence type="inferred from homology"/>
<gene>
    <name evidence="8" type="ORF">PVAND_009595</name>
</gene>
<dbReference type="Gene3D" id="3.40.50.1000">
    <property type="entry name" value="HAD superfamily/HAD-like"/>
    <property type="match status" value="1"/>
</dbReference>
<dbReference type="AlphaFoldDB" id="A0A9J6CE67"/>
<dbReference type="GO" id="GO:0008253">
    <property type="term" value="F:5'-nucleotidase activity"/>
    <property type="evidence" value="ECO:0007669"/>
    <property type="project" value="TreeGrafter"/>
</dbReference>
<dbReference type="Gene3D" id="2.30.30.100">
    <property type="match status" value="1"/>
</dbReference>
<dbReference type="Pfam" id="PF01423">
    <property type="entry name" value="LSM"/>
    <property type="match status" value="1"/>
</dbReference>
<accession>A0A9J6CE67</accession>
<dbReference type="PANTHER" id="PTHR12103">
    <property type="entry name" value="5'-NUCLEOTIDASE DOMAIN-CONTAINING"/>
    <property type="match status" value="1"/>
</dbReference>
<evidence type="ECO:0000256" key="3">
    <source>
        <dbReference type="ARBA" id="ARBA00022801"/>
    </source>
</evidence>
<evidence type="ECO:0000256" key="6">
    <source>
        <dbReference type="ARBA" id="ARBA00069357"/>
    </source>
</evidence>
<dbReference type="SUPFAM" id="SSF56784">
    <property type="entry name" value="HAD-like"/>
    <property type="match status" value="1"/>
</dbReference>
<keyword evidence="2" id="KW-0479">Metal-binding</keyword>
<dbReference type="Pfam" id="PF05761">
    <property type="entry name" value="5_nucleotid"/>
    <property type="match status" value="1"/>
</dbReference>
<comment type="caution">
    <text evidence="8">The sequence shown here is derived from an EMBL/GenBank/DDBJ whole genome shotgun (WGS) entry which is preliminary data.</text>
</comment>
<sequence>MSKKEFFNIFNTLSCVPKILINESAIIFLRNECWIAGNIVDADGFMNISLENAVYCDQKGLHYKMDNFTVRFRQILYLQIPDKCESNNKNYNKMTNQIKTFSLNDYDCIGFDLDNTLVKYNVKEMIFHEYKVISEFLVNRGYSKEFLLKPIEEGADFLQKGLILDFERGNLLRICPDGSIQIAAHGTKFLSRQEIREIYGEKQRWQVTDEYCKDMLVAWNGTLAESIRTCLDYFDMPAALAFARIIDSIDLEKGGRQEKYKVWPDVLAALMSAYARELFATKESKYFEALKKNPEKFIHKCEPKVIDWLKLLKKEKKVFLITGSHIDFATLTAGWAIGENWRDYFHLIICYAKKPGFFTLNRDFLRLDGIKETDPIKAEDMTPGSVYTQGNYRELTKFIAKITEKNDPKILYVGDNLIQDVFTPNKHCNIDTIAIIEEMMSEGINYNPNYEILRSSVWGSYFHTNGEDTLWERIIRKHSKICVPYVEELAKNPLDFKYKTFDPDNCSSCGYYPHDPFDVPTEP</sequence>
<dbReference type="SUPFAM" id="SSF50182">
    <property type="entry name" value="Sm-like ribonucleoproteins"/>
    <property type="match status" value="1"/>
</dbReference>
<dbReference type="InterPro" id="IPR023214">
    <property type="entry name" value="HAD_sf"/>
</dbReference>
<dbReference type="InterPro" id="IPR001163">
    <property type="entry name" value="Sm_dom_euk/arc"/>
</dbReference>
<dbReference type="NCBIfam" id="TIGR02244">
    <property type="entry name" value="HAD-IG-Ncltidse"/>
    <property type="match status" value="1"/>
</dbReference>
<dbReference type="Proteomes" id="UP001107558">
    <property type="component" value="Chromosome 1"/>
</dbReference>
<comment type="similarity">
    <text evidence="1">Belongs to the 5'(3')-deoxyribonucleotidase family.</text>
</comment>
<evidence type="ECO:0000259" key="7">
    <source>
        <dbReference type="Pfam" id="PF01423"/>
    </source>
</evidence>
<protein>
    <recommendedName>
        <fullName evidence="6">5'-nucleotidase domain-containing protein 1</fullName>
    </recommendedName>
</protein>
<dbReference type="InterPro" id="IPR036412">
    <property type="entry name" value="HAD-like_sf"/>
</dbReference>
<dbReference type="InterPro" id="IPR008380">
    <property type="entry name" value="HAD-SF_hydro_IG_5-nucl"/>
</dbReference>
<keyword evidence="3" id="KW-0378">Hydrolase</keyword>
<keyword evidence="5" id="KW-0007">Acetylation</keyword>
<dbReference type="PANTHER" id="PTHR12103:SF38">
    <property type="entry name" value="5'-NUCLEOTIDASE DOMAIN-CONTAINING PROTEIN 1"/>
    <property type="match status" value="1"/>
</dbReference>
<dbReference type="InterPro" id="IPR010920">
    <property type="entry name" value="LSM_dom_sf"/>
</dbReference>
<evidence type="ECO:0000256" key="2">
    <source>
        <dbReference type="ARBA" id="ARBA00022723"/>
    </source>
</evidence>
<feature type="domain" description="Sm" evidence="7">
    <location>
        <begin position="20"/>
        <end position="79"/>
    </location>
</feature>
<evidence type="ECO:0000256" key="5">
    <source>
        <dbReference type="ARBA" id="ARBA00022990"/>
    </source>
</evidence>
<dbReference type="EMBL" id="JADBJN010000001">
    <property type="protein sequence ID" value="KAG5680067.1"/>
    <property type="molecule type" value="Genomic_DNA"/>
</dbReference>
<evidence type="ECO:0000256" key="1">
    <source>
        <dbReference type="ARBA" id="ARBA00009589"/>
    </source>
</evidence>
<keyword evidence="4" id="KW-0460">Magnesium</keyword>